<proteinExistence type="predicted"/>
<sequence>MWHSTGISIPKENVVVQFHRARRALQDD</sequence>
<evidence type="ECO:0000313" key="1">
    <source>
        <dbReference type="EMBL" id="CAF3946517.1"/>
    </source>
</evidence>
<feature type="non-terminal residue" evidence="1">
    <location>
        <position position="28"/>
    </location>
</feature>
<accession>A0A8S2MK44</accession>
<organism evidence="1 2">
    <name type="scientific">Didymodactylos carnosus</name>
    <dbReference type="NCBI Taxonomy" id="1234261"/>
    <lineage>
        <taxon>Eukaryota</taxon>
        <taxon>Metazoa</taxon>
        <taxon>Spiralia</taxon>
        <taxon>Gnathifera</taxon>
        <taxon>Rotifera</taxon>
        <taxon>Eurotatoria</taxon>
        <taxon>Bdelloidea</taxon>
        <taxon>Philodinida</taxon>
        <taxon>Philodinidae</taxon>
        <taxon>Didymodactylos</taxon>
    </lineage>
</organism>
<comment type="caution">
    <text evidence="1">The sequence shown here is derived from an EMBL/GenBank/DDBJ whole genome shotgun (WGS) entry which is preliminary data.</text>
</comment>
<dbReference type="AlphaFoldDB" id="A0A8S2MK44"/>
<name>A0A8S2MK44_9BILA</name>
<dbReference type="EMBL" id="CAJOBA010028582">
    <property type="protein sequence ID" value="CAF3946517.1"/>
    <property type="molecule type" value="Genomic_DNA"/>
</dbReference>
<dbReference type="Proteomes" id="UP000682733">
    <property type="component" value="Unassembled WGS sequence"/>
</dbReference>
<protein>
    <submittedName>
        <fullName evidence="1">Uncharacterized protein</fullName>
    </submittedName>
</protein>
<gene>
    <name evidence="1" type="ORF">TMI583_LOCUS21969</name>
</gene>
<reference evidence="1" key="1">
    <citation type="submission" date="2021-02" db="EMBL/GenBank/DDBJ databases">
        <authorList>
            <person name="Nowell W R."/>
        </authorList>
    </citation>
    <scope>NUCLEOTIDE SEQUENCE</scope>
</reference>
<evidence type="ECO:0000313" key="2">
    <source>
        <dbReference type="Proteomes" id="UP000682733"/>
    </source>
</evidence>